<keyword evidence="2" id="KW-1185">Reference proteome</keyword>
<accession>A0A179IE11</accession>
<evidence type="ECO:0000313" key="2">
    <source>
        <dbReference type="Proteomes" id="UP000243081"/>
    </source>
</evidence>
<evidence type="ECO:0000313" key="1">
    <source>
        <dbReference type="EMBL" id="OAQ99999.1"/>
    </source>
</evidence>
<protein>
    <recommendedName>
        <fullName evidence="3">C2H2-type domain-containing protein</fullName>
    </recommendedName>
</protein>
<reference evidence="1 2" key="1">
    <citation type="submission" date="2016-03" db="EMBL/GenBank/DDBJ databases">
        <title>Fine-scale spatial genetic structure of a fungal parasite of coffee scale insects.</title>
        <authorList>
            <person name="Jackson D."/>
            <person name="Zemenick K.A."/>
            <person name="Malloure B."/>
            <person name="Quandt C.A."/>
            <person name="James T.Y."/>
        </authorList>
    </citation>
    <scope>NUCLEOTIDE SEQUENCE [LARGE SCALE GENOMIC DNA]</scope>
    <source>
        <strain evidence="1 2">UM487</strain>
    </source>
</reference>
<organism evidence="1 2">
    <name type="scientific">Cordyceps confragosa</name>
    <name type="common">Lecanicillium lecanii</name>
    <dbReference type="NCBI Taxonomy" id="2714763"/>
    <lineage>
        <taxon>Eukaryota</taxon>
        <taxon>Fungi</taxon>
        <taxon>Dikarya</taxon>
        <taxon>Ascomycota</taxon>
        <taxon>Pezizomycotina</taxon>
        <taxon>Sordariomycetes</taxon>
        <taxon>Hypocreomycetidae</taxon>
        <taxon>Hypocreales</taxon>
        <taxon>Cordycipitaceae</taxon>
        <taxon>Akanthomyces</taxon>
    </lineage>
</organism>
<dbReference type="EMBL" id="LUKN01001913">
    <property type="protein sequence ID" value="OAQ99999.1"/>
    <property type="molecule type" value="Genomic_DNA"/>
</dbReference>
<evidence type="ECO:0008006" key="3">
    <source>
        <dbReference type="Google" id="ProtNLM"/>
    </source>
</evidence>
<dbReference type="AlphaFoldDB" id="A0A179IE11"/>
<dbReference type="Proteomes" id="UP000243081">
    <property type="component" value="Unassembled WGS sequence"/>
</dbReference>
<name>A0A179IE11_CORDF</name>
<gene>
    <name evidence="1" type="ORF">LLEC1_01848</name>
</gene>
<sequence length="65" mass="7174">MADSLEEAAEQTGSDSDMSEADLAICCQCEEAFSEEKNDENACLYHPGKYPEQMLKSEQILLSVP</sequence>
<proteinExistence type="predicted"/>
<comment type="caution">
    <text evidence="1">The sequence shown here is derived from an EMBL/GenBank/DDBJ whole genome shotgun (WGS) entry which is preliminary data.</text>
</comment>
<dbReference type="OrthoDB" id="5422613at2759"/>